<keyword evidence="8" id="KW-0902">Two-component regulatory system</keyword>
<keyword evidence="9" id="KW-1133">Transmembrane helix</keyword>
<evidence type="ECO:0000256" key="1">
    <source>
        <dbReference type="ARBA" id="ARBA00000085"/>
    </source>
</evidence>
<dbReference type="RefSeq" id="WP_172345637.1">
    <property type="nucleotide sequence ID" value="NZ_CASYYZ010000030.1"/>
</dbReference>
<feature type="domain" description="Signal transduction histidine kinase subgroup 3 dimerisation and phosphoacceptor" evidence="11">
    <location>
        <begin position="425"/>
        <end position="475"/>
    </location>
</feature>
<keyword evidence="9" id="KW-0812">Transmembrane</keyword>
<keyword evidence="4" id="KW-0808">Transferase</keyword>
<dbReference type="Gene3D" id="1.25.40.10">
    <property type="entry name" value="Tetratricopeptide repeat domain"/>
    <property type="match status" value="1"/>
</dbReference>
<dbReference type="CDD" id="cd16917">
    <property type="entry name" value="HATPase_UhpB-NarQ-NarX-like"/>
    <property type="match status" value="1"/>
</dbReference>
<evidence type="ECO:0000259" key="11">
    <source>
        <dbReference type="Pfam" id="PF07730"/>
    </source>
</evidence>
<dbReference type="InterPro" id="IPR003594">
    <property type="entry name" value="HATPase_dom"/>
</dbReference>
<proteinExistence type="predicted"/>
<dbReference type="Proteomes" id="UP000820977">
    <property type="component" value="Unassembled WGS sequence"/>
</dbReference>
<keyword evidence="7" id="KW-0067">ATP-binding</keyword>
<evidence type="ECO:0000256" key="3">
    <source>
        <dbReference type="ARBA" id="ARBA00022553"/>
    </source>
</evidence>
<dbReference type="InterPro" id="IPR019734">
    <property type="entry name" value="TPR_rpt"/>
</dbReference>
<keyword evidence="5" id="KW-0547">Nucleotide-binding</keyword>
<dbReference type="EMBL" id="JABKKJ010000032">
    <property type="protein sequence ID" value="NPE26179.1"/>
    <property type="molecule type" value="Genomic_DNA"/>
</dbReference>
<comment type="caution">
    <text evidence="12">The sequence shown here is derived from an EMBL/GenBank/DDBJ whole genome shotgun (WGS) entry which is preliminary data.</text>
</comment>
<organism evidence="12 13">
    <name type="scientific">Xylanibacter caecicola</name>
    <dbReference type="NCBI Taxonomy" id="2736294"/>
    <lineage>
        <taxon>Bacteria</taxon>
        <taxon>Pseudomonadati</taxon>
        <taxon>Bacteroidota</taxon>
        <taxon>Bacteroidia</taxon>
        <taxon>Bacteroidales</taxon>
        <taxon>Prevotellaceae</taxon>
        <taxon>Xylanibacter</taxon>
    </lineage>
</organism>
<dbReference type="SUPFAM" id="SSF48452">
    <property type="entry name" value="TPR-like"/>
    <property type="match status" value="1"/>
</dbReference>
<evidence type="ECO:0000256" key="2">
    <source>
        <dbReference type="ARBA" id="ARBA00012438"/>
    </source>
</evidence>
<dbReference type="Gene3D" id="3.30.565.10">
    <property type="entry name" value="Histidine kinase-like ATPase, C-terminal domain"/>
    <property type="match status" value="1"/>
</dbReference>
<dbReference type="Pfam" id="PF02518">
    <property type="entry name" value="HATPase_c"/>
    <property type="match status" value="1"/>
</dbReference>
<evidence type="ECO:0000259" key="10">
    <source>
        <dbReference type="Pfam" id="PF02518"/>
    </source>
</evidence>
<keyword evidence="13" id="KW-1185">Reference proteome</keyword>
<reference evidence="12 13" key="1">
    <citation type="submission" date="2020-05" db="EMBL/GenBank/DDBJ databases">
        <title>Distinct polysaccharide utilization as determinants for interspecies competition between intestinal Prevotella spp.</title>
        <authorList>
            <person name="Galvez E.J.C."/>
            <person name="Iljazovic A."/>
            <person name="Strowig T."/>
        </authorList>
    </citation>
    <scope>NUCLEOTIDE SEQUENCE [LARGE SCALE GENOMIC DNA]</scope>
    <source>
        <strain evidence="12 13">PCHR</strain>
    </source>
</reference>
<comment type="catalytic activity">
    <reaction evidence="1">
        <text>ATP + protein L-histidine = ADP + protein N-phospho-L-histidine.</text>
        <dbReference type="EC" id="2.7.13.3"/>
    </reaction>
</comment>
<dbReference type="InterPro" id="IPR011990">
    <property type="entry name" value="TPR-like_helical_dom_sf"/>
</dbReference>
<dbReference type="InterPro" id="IPR011712">
    <property type="entry name" value="Sig_transdc_His_kin_sub3_dim/P"/>
</dbReference>
<evidence type="ECO:0000256" key="7">
    <source>
        <dbReference type="ARBA" id="ARBA00022840"/>
    </source>
</evidence>
<evidence type="ECO:0000256" key="5">
    <source>
        <dbReference type="ARBA" id="ARBA00022741"/>
    </source>
</evidence>
<feature type="transmembrane region" description="Helical" evidence="9">
    <location>
        <begin position="378"/>
        <end position="399"/>
    </location>
</feature>
<keyword evidence="6" id="KW-0418">Kinase</keyword>
<protein>
    <recommendedName>
        <fullName evidence="2">histidine kinase</fullName>
        <ecNumber evidence="2">2.7.13.3</ecNumber>
    </recommendedName>
</protein>
<evidence type="ECO:0000256" key="8">
    <source>
        <dbReference type="ARBA" id="ARBA00023012"/>
    </source>
</evidence>
<keyword evidence="3" id="KW-0597">Phosphoprotein</keyword>
<gene>
    <name evidence="12" type="ORF">HPS54_11785</name>
</gene>
<feature type="domain" description="Histidine kinase/HSP90-like ATPase" evidence="10">
    <location>
        <begin position="524"/>
        <end position="573"/>
    </location>
</feature>
<dbReference type="PROSITE" id="PS51257">
    <property type="entry name" value="PROKAR_LIPOPROTEIN"/>
    <property type="match status" value="1"/>
</dbReference>
<dbReference type="PANTHER" id="PTHR24421:SF10">
    <property type="entry name" value="NITRATE_NITRITE SENSOR PROTEIN NARQ"/>
    <property type="match status" value="1"/>
</dbReference>
<keyword evidence="9" id="KW-0472">Membrane</keyword>
<dbReference type="Gene3D" id="1.20.5.1930">
    <property type="match status" value="1"/>
</dbReference>
<evidence type="ECO:0000256" key="4">
    <source>
        <dbReference type="ARBA" id="ARBA00022679"/>
    </source>
</evidence>
<evidence type="ECO:0000313" key="12">
    <source>
        <dbReference type="EMBL" id="NPE26179.1"/>
    </source>
</evidence>
<dbReference type="InterPro" id="IPR036890">
    <property type="entry name" value="HATPase_C_sf"/>
</dbReference>
<sequence length="606" mass="67567">MRNFILMMMLLAAVACTDNNNRTDNNDDMEAYRCLEEANVLNEKEEHDSARTVLARGLGYENAADSTKGMLNAEMSAACSLSGDMDEALKYGRKAMALCRDNVELYVILCGNTGIAYRRLGMNDSAATCYKEGVEVAQRSGYDEGLAYLYNNLAVLYYEMERYDEGVEYSLKAKTCAKKADDEVEYLSAMANEGIGYAKKDDNRRAAELLKAVFGKAESMESTPLKLKVINYLLSACRKLGDDTSVDFYLAKGEQIAREVPATSIAVAGIMESKMNTLLERGNYRAALSTAEELEAIKQFQSMPPYKLLMVKARCHAGLGSHEEAYRLECEAVAMQDSVRNGEVEKQLSEYSVRFKTQEKELEISRLQQEKSTERARMLAIVAALTVVTAVLIIVLLWARLRRKARQQQMEIDMARKYIDGMETERARLARELHDGACNDLLALGMDMRSGNTGMDELVKRVQTMRTSLRRISHELMPPSFVYASIDEIAADYLTHLVKPDNMNIDYSLKGESWGNIPDKVSYQLYRIMQEAVSNIIRHSSCTHAEVAMTCDGTHISLSVTDNGNGGNVNEINGKGISSMRDRANSIGAQFEWTSGCAGTCIKVCF</sequence>
<dbReference type="PANTHER" id="PTHR24421">
    <property type="entry name" value="NITRATE/NITRITE SENSOR PROTEIN NARX-RELATED"/>
    <property type="match status" value="1"/>
</dbReference>
<accession>A0ABX2B7Z5</accession>
<evidence type="ECO:0000256" key="6">
    <source>
        <dbReference type="ARBA" id="ARBA00022777"/>
    </source>
</evidence>
<name>A0ABX2B7Z5_9BACT</name>
<dbReference type="SMART" id="SM00028">
    <property type="entry name" value="TPR"/>
    <property type="match status" value="3"/>
</dbReference>
<dbReference type="InterPro" id="IPR050482">
    <property type="entry name" value="Sensor_HK_TwoCompSys"/>
</dbReference>
<evidence type="ECO:0000313" key="13">
    <source>
        <dbReference type="Proteomes" id="UP000820977"/>
    </source>
</evidence>
<dbReference type="Pfam" id="PF07730">
    <property type="entry name" value="HisKA_3"/>
    <property type="match status" value="1"/>
</dbReference>
<evidence type="ECO:0000256" key="9">
    <source>
        <dbReference type="SAM" id="Phobius"/>
    </source>
</evidence>
<dbReference type="EC" id="2.7.13.3" evidence="2"/>
<dbReference type="SUPFAM" id="SSF55874">
    <property type="entry name" value="ATPase domain of HSP90 chaperone/DNA topoisomerase II/histidine kinase"/>
    <property type="match status" value="1"/>
</dbReference>